<evidence type="ECO:0000256" key="3">
    <source>
        <dbReference type="ARBA" id="ARBA00022692"/>
    </source>
</evidence>
<evidence type="ECO:0000256" key="5">
    <source>
        <dbReference type="ARBA" id="ARBA00023136"/>
    </source>
</evidence>
<dbReference type="KEGG" id="haz:A9404_09165"/>
<reference evidence="7 8" key="1">
    <citation type="submission" date="2016-06" db="EMBL/GenBank/DDBJ databases">
        <title>Insight into the functional genes involving in sulfur oxidation in Pearl River water.</title>
        <authorList>
            <person name="Luo J."/>
            <person name="Tan X."/>
            <person name="Lin W."/>
        </authorList>
    </citation>
    <scope>NUCLEOTIDE SEQUENCE [LARGE SCALE GENOMIC DNA]</scope>
    <source>
        <strain evidence="7 8">LS2</strain>
    </source>
</reference>
<feature type="transmembrane region" description="Helical" evidence="6">
    <location>
        <begin position="128"/>
        <end position="154"/>
    </location>
</feature>
<feature type="transmembrane region" description="Helical" evidence="6">
    <location>
        <begin position="217"/>
        <end position="235"/>
    </location>
</feature>
<keyword evidence="8" id="KW-1185">Reference proteome</keyword>
<gene>
    <name evidence="7" type="ORF">A9404_09165</name>
</gene>
<feature type="transmembrane region" description="Helical" evidence="6">
    <location>
        <begin position="49"/>
        <end position="70"/>
    </location>
</feature>
<dbReference type="InterPro" id="IPR005496">
    <property type="entry name" value="Integral_membrane_TerC"/>
</dbReference>
<feature type="transmembrane region" description="Helical" evidence="6">
    <location>
        <begin position="76"/>
        <end position="100"/>
    </location>
</feature>
<protein>
    <recommendedName>
        <fullName evidence="9">TerC family protein</fullName>
    </recommendedName>
</protein>
<keyword evidence="3 6" id="KW-0812">Transmembrane</keyword>
<keyword evidence="4 6" id="KW-1133">Transmembrane helix</keyword>
<dbReference type="Pfam" id="PF03741">
    <property type="entry name" value="TerC"/>
    <property type="match status" value="1"/>
</dbReference>
<sequence>MLELLLSPEAWIAFATLTALEIVLGIDNIIVIAILVSKLPEHQRHAGRLLGLGLAMVTRIALLFSLLWLMGLTEPWLHIGTLAFSGRDLILLAGGLFLVYKAVTEMHDTMESGGLTAPPKAKDAAKTALWSVILQIALIDIVFSLDSVITAIGLVKDIEIMVAAIVVAVVVMMLAAKSISEFVEKHPTVKMLALAFLILIGVFLIVESFGIHVSKGYIYFAMAFSLVIEMLNMRLRKKRAQLTADITE</sequence>
<dbReference type="PANTHER" id="PTHR30238">
    <property type="entry name" value="MEMBRANE BOUND PREDICTED REDOX MODULATOR"/>
    <property type="match status" value="1"/>
</dbReference>
<evidence type="ECO:0000313" key="8">
    <source>
        <dbReference type="Proteomes" id="UP000078596"/>
    </source>
</evidence>
<dbReference type="Proteomes" id="UP000078596">
    <property type="component" value="Chromosome"/>
</dbReference>
<keyword evidence="5 6" id="KW-0472">Membrane</keyword>
<comment type="similarity">
    <text evidence="2">Belongs to the TerC family.</text>
</comment>
<evidence type="ECO:0000256" key="2">
    <source>
        <dbReference type="ARBA" id="ARBA00007511"/>
    </source>
</evidence>
<dbReference type="PANTHER" id="PTHR30238:SF4">
    <property type="entry name" value="SLL1022 PROTEIN"/>
    <property type="match status" value="1"/>
</dbReference>
<feature type="transmembrane region" description="Helical" evidence="6">
    <location>
        <begin position="12"/>
        <end position="37"/>
    </location>
</feature>
<accession>A0A191ZI59</accession>
<evidence type="ECO:0000313" key="7">
    <source>
        <dbReference type="EMBL" id="ANJ67533.1"/>
    </source>
</evidence>
<organism evidence="7 8">
    <name type="scientific">Halothiobacillus diazotrophicus</name>
    <dbReference type="NCBI Taxonomy" id="1860122"/>
    <lineage>
        <taxon>Bacteria</taxon>
        <taxon>Pseudomonadati</taxon>
        <taxon>Pseudomonadota</taxon>
        <taxon>Gammaproteobacteria</taxon>
        <taxon>Chromatiales</taxon>
        <taxon>Halothiobacillaceae</taxon>
        <taxon>Halothiobacillus</taxon>
    </lineage>
</organism>
<dbReference type="RefSeq" id="WP_066100582.1">
    <property type="nucleotide sequence ID" value="NZ_CP016027.1"/>
</dbReference>
<evidence type="ECO:0008006" key="9">
    <source>
        <dbReference type="Google" id="ProtNLM"/>
    </source>
</evidence>
<feature type="transmembrane region" description="Helical" evidence="6">
    <location>
        <begin position="160"/>
        <end position="179"/>
    </location>
</feature>
<dbReference type="AlphaFoldDB" id="A0A191ZI59"/>
<proteinExistence type="inferred from homology"/>
<dbReference type="STRING" id="1860122.A9404_09165"/>
<evidence type="ECO:0000256" key="6">
    <source>
        <dbReference type="SAM" id="Phobius"/>
    </source>
</evidence>
<comment type="subcellular location">
    <subcellularLocation>
        <location evidence="1">Membrane</location>
        <topology evidence="1">Multi-pass membrane protein</topology>
    </subcellularLocation>
</comment>
<evidence type="ECO:0000256" key="1">
    <source>
        <dbReference type="ARBA" id="ARBA00004141"/>
    </source>
</evidence>
<dbReference type="GO" id="GO:0016020">
    <property type="term" value="C:membrane"/>
    <property type="evidence" value="ECO:0007669"/>
    <property type="project" value="UniProtKB-SubCell"/>
</dbReference>
<dbReference type="EMBL" id="CP016027">
    <property type="protein sequence ID" value="ANJ67533.1"/>
    <property type="molecule type" value="Genomic_DNA"/>
</dbReference>
<dbReference type="OrthoDB" id="9805314at2"/>
<evidence type="ECO:0000256" key="4">
    <source>
        <dbReference type="ARBA" id="ARBA00022989"/>
    </source>
</evidence>
<feature type="transmembrane region" description="Helical" evidence="6">
    <location>
        <begin position="191"/>
        <end position="211"/>
    </location>
</feature>
<name>A0A191ZI59_9GAMM</name>